<feature type="domain" description="Aspartate/ornithine carbamoyltransferase carbamoyl-P binding" evidence="2">
    <location>
        <begin position="34"/>
        <end position="166"/>
    </location>
</feature>
<comment type="caution">
    <text evidence="3">The sequence shown here is derived from an EMBL/GenBank/DDBJ whole genome shotgun (WGS) entry which is preliminary data.</text>
</comment>
<dbReference type="PANTHER" id="PTHR45753:SF2">
    <property type="entry name" value="ORNITHINE CARBAMOYLTRANSFERASE"/>
    <property type="match status" value="1"/>
</dbReference>
<dbReference type="Gene3D" id="3.40.50.1370">
    <property type="entry name" value="Aspartate/ornithine carbamoyltransferase"/>
    <property type="match status" value="2"/>
</dbReference>
<dbReference type="Proteomes" id="UP001385892">
    <property type="component" value="Unassembled WGS sequence"/>
</dbReference>
<dbReference type="Pfam" id="PF02729">
    <property type="entry name" value="OTCace_N"/>
    <property type="match status" value="1"/>
</dbReference>
<sequence length="260" mass="27451">MTPVNIGDAATPTFTGVPSIPFLAAALPSSHRPLEAAHILELFAAACRIRAELRAHSQRPPLRGKNLALLMDDPTTDPCVILERAASDLGARVAQVRHRHRAGTPNPDVVPMARTLGRMYDAIDCGALPAATVREIEVAAGVPVYDGLGRDSHPLRVLADLMTLHEHPLPPSIPLSIRFVGDAGSLQGKAFVSAARNIGFDVSAVDAAPGAANDAAFTVNAYGPSRWPICTCAGAIDENRRAENHCHMIQAVLVDSIGHA</sequence>
<evidence type="ECO:0000313" key="3">
    <source>
        <dbReference type="EMBL" id="MEJ8850674.1"/>
    </source>
</evidence>
<dbReference type="RefSeq" id="WP_340346084.1">
    <property type="nucleotide sequence ID" value="NZ_JBBKZT010000016.1"/>
</dbReference>
<dbReference type="InterPro" id="IPR006132">
    <property type="entry name" value="Asp/Orn_carbamoyltranf_P-bd"/>
</dbReference>
<dbReference type="SUPFAM" id="SSF53671">
    <property type="entry name" value="Aspartate/ornithine carbamoyltransferase"/>
    <property type="match status" value="1"/>
</dbReference>
<keyword evidence="4" id="KW-1185">Reference proteome</keyword>
<name>A0ABU8WTD3_9BURK</name>
<dbReference type="InterPro" id="IPR036901">
    <property type="entry name" value="Asp/Orn_carbamoylTrfase_sf"/>
</dbReference>
<gene>
    <name evidence="3" type="ORF">WKW82_28825</name>
</gene>
<evidence type="ECO:0000256" key="1">
    <source>
        <dbReference type="ARBA" id="ARBA00022679"/>
    </source>
</evidence>
<evidence type="ECO:0000313" key="4">
    <source>
        <dbReference type="Proteomes" id="UP001385892"/>
    </source>
</evidence>
<proteinExistence type="predicted"/>
<organism evidence="3 4">
    <name type="scientific">Variovorax rhizosphaerae</name>
    <dbReference type="NCBI Taxonomy" id="1836200"/>
    <lineage>
        <taxon>Bacteria</taxon>
        <taxon>Pseudomonadati</taxon>
        <taxon>Pseudomonadota</taxon>
        <taxon>Betaproteobacteria</taxon>
        <taxon>Burkholderiales</taxon>
        <taxon>Comamonadaceae</taxon>
        <taxon>Variovorax</taxon>
    </lineage>
</organism>
<evidence type="ECO:0000259" key="2">
    <source>
        <dbReference type="Pfam" id="PF02729"/>
    </source>
</evidence>
<accession>A0ABU8WTD3</accession>
<reference evidence="3 4" key="1">
    <citation type="submission" date="2024-03" db="EMBL/GenBank/DDBJ databases">
        <title>Novel species of the genus Variovorax.</title>
        <authorList>
            <person name="Liu Q."/>
            <person name="Xin Y.-H."/>
        </authorList>
    </citation>
    <scope>NUCLEOTIDE SEQUENCE [LARGE SCALE GENOMIC DNA]</scope>
    <source>
        <strain evidence="3 4">KACC 18900</strain>
    </source>
</reference>
<dbReference type="EMBL" id="JBBKZT010000016">
    <property type="protein sequence ID" value="MEJ8850674.1"/>
    <property type="molecule type" value="Genomic_DNA"/>
</dbReference>
<protein>
    <recommendedName>
        <fullName evidence="2">Aspartate/ornithine carbamoyltransferase carbamoyl-P binding domain-containing protein</fullName>
    </recommendedName>
</protein>
<dbReference type="PANTHER" id="PTHR45753">
    <property type="entry name" value="ORNITHINE CARBAMOYLTRANSFERASE, MITOCHONDRIAL"/>
    <property type="match status" value="1"/>
</dbReference>
<keyword evidence="1" id="KW-0808">Transferase</keyword>